<feature type="compositionally biased region" description="Low complexity" evidence="1">
    <location>
        <begin position="254"/>
        <end position="266"/>
    </location>
</feature>
<dbReference type="Proteomes" id="UP001224775">
    <property type="component" value="Unassembled WGS sequence"/>
</dbReference>
<protein>
    <submittedName>
        <fullName evidence="2">Uncharacterized protein</fullName>
    </submittedName>
</protein>
<proteinExistence type="predicted"/>
<accession>A0AAD9D3Q5</accession>
<gene>
    <name evidence="2" type="ORF">QTG54_016764</name>
</gene>
<evidence type="ECO:0000313" key="3">
    <source>
        <dbReference type="Proteomes" id="UP001224775"/>
    </source>
</evidence>
<sequence length="457" mass="50107">MKVYNPPSSDNLREVYQDCPDTKNDFINFFHNGVLAAANVKFHLVQNVGGGYGPCLTSHQTGRNYYLDNEDVVAEHANLIELNQHGHQEGQYKYDQCSHYKKKAWSTLKRAKMILRYELESGMVQLTDVLSPPQYIAAAPAVTPSRNAQGGTTNNDETAQNLKILTKNVMKIHDSVGGHLTSVAGQLAQITSGVGRNTEEIRYLKSKDEEKEQSIQEIRERVGKLELERSVGTPVQSKQHVSESTGTDVPAPGPATATATASSASNPAVVCNQSSVAFVKGQTAGYKSGDGSIVDVTIVGVHVDDYLKPYYTIQMANGHEKQTEKGRLFSTTTPTTPSILNAGFSSPQRQVPTGERSFSIGVSDKKKGKTEHRNYSERKKERKNTLFGSRKGRISSRSRPPRPSAAKQPSSANAHRAQKSIQFRTLNQSVLFPTTPQKSSRSATPSKPTPLPFNSFN</sequence>
<evidence type="ECO:0000256" key="1">
    <source>
        <dbReference type="SAM" id="MobiDB-lite"/>
    </source>
</evidence>
<feature type="compositionally biased region" description="Polar residues" evidence="1">
    <location>
        <begin position="419"/>
        <end position="457"/>
    </location>
</feature>
<feature type="region of interest" description="Disordered" evidence="1">
    <location>
        <begin position="318"/>
        <end position="457"/>
    </location>
</feature>
<dbReference type="EMBL" id="JATAAI010000064">
    <property type="protein sequence ID" value="KAK1732552.1"/>
    <property type="molecule type" value="Genomic_DNA"/>
</dbReference>
<feature type="compositionally biased region" description="Polar residues" evidence="1">
    <location>
        <begin position="233"/>
        <end position="247"/>
    </location>
</feature>
<feature type="region of interest" description="Disordered" evidence="1">
    <location>
        <begin position="229"/>
        <end position="266"/>
    </location>
</feature>
<feature type="compositionally biased region" description="Basic and acidic residues" evidence="1">
    <location>
        <begin position="318"/>
        <end position="327"/>
    </location>
</feature>
<keyword evidence="3" id="KW-1185">Reference proteome</keyword>
<reference evidence="2" key="1">
    <citation type="submission" date="2023-06" db="EMBL/GenBank/DDBJ databases">
        <title>Survivors Of The Sea: Transcriptome response of Skeletonema marinoi to long-term dormancy.</title>
        <authorList>
            <person name="Pinder M.I.M."/>
            <person name="Kourtchenko O."/>
            <person name="Robertson E.K."/>
            <person name="Larsson T."/>
            <person name="Maumus F."/>
            <person name="Osuna-Cruz C.M."/>
            <person name="Vancaester E."/>
            <person name="Stenow R."/>
            <person name="Vandepoele K."/>
            <person name="Ploug H."/>
            <person name="Bruchert V."/>
            <person name="Godhe A."/>
            <person name="Topel M."/>
        </authorList>
    </citation>
    <scope>NUCLEOTIDE SEQUENCE</scope>
    <source>
        <strain evidence="2">R05AC</strain>
    </source>
</reference>
<feature type="compositionally biased region" description="Basic residues" evidence="1">
    <location>
        <begin position="390"/>
        <end position="400"/>
    </location>
</feature>
<organism evidence="2 3">
    <name type="scientific">Skeletonema marinoi</name>
    <dbReference type="NCBI Taxonomy" id="267567"/>
    <lineage>
        <taxon>Eukaryota</taxon>
        <taxon>Sar</taxon>
        <taxon>Stramenopiles</taxon>
        <taxon>Ochrophyta</taxon>
        <taxon>Bacillariophyta</taxon>
        <taxon>Coscinodiscophyceae</taxon>
        <taxon>Thalassiosirophycidae</taxon>
        <taxon>Thalassiosirales</taxon>
        <taxon>Skeletonemataceae</taxon>
        <taxon>Skeletonema</taxon>
        <taxon>Skeletonema marinoi-dohrnii complex</taxon>
    </lineage>
</organism>
<comment type="caution">
    <text evidence="2">The sequence shown here is derived from an EMBL/GenBank/DDBJ whole genome shotgun (WGS) entry which is preliminary data.</text>
</comment>
<name>A0AAD9D3Q5_9STRA</name>
<feature type="compositionally biased region" description="Polar residues" evidence="1">
    <location>
        <begin position="329"/>
        <end position="351"/>
    </location>
</feature>
<dbReference type="AlphaFoldDB" id="A0AAD9D3Q5"/>
<evidence type="ECO:0000313" key="2">
    <source>
        <dbReference type="EMBL" id="KAK1732552.1"/>
    </source>
</evidence>